<organism evidence="2 3">
    <name type="scientific">Thiohalorhabdus methylotrophus</name>
    <dbReference type="NCBI Taxonomy" id="3242694"/>
    <lineage>
        <taxon>Bacteria</taxon>
        <taxon>Pseudomonadati</taxon>
        <taxon>Pseudomonadota</taxon>
        <taxon>Gammaproteobacteria</taxon>
        <taxon>Thiohalorhabdales</taxon>
        <taxon>Thiohalorhabdaceae</taxon>
        <taxon>Thiohalorhabdus</taxon>
    </lineage>
</organism>
<evidence type="ECO:0000256" key="1">
    <source>
        <dbReference type="SAM" id="Phobius"/>
    </source>
</evidence>
<keyword evidence="3" id="KW-1185">Reference proteome</keyword>
<keyword evidence="1" id="KW-1133">Transmembrane helix</keyword>
<dbReference type="EMBL" id="JBGUAW010000011">
    <property type="protein sequence ID" value="MFA9462220.1"/>
    <property type="molecule type" value="Genomic_DNA"/>
</dbReference>
<name>A0ABV4TY31_9GAMM</name>
<keyword evidence="1" id="KW-0472">Membrane</keyword>
<feature type="transmembrane region" description="Helical" evidence="1">
    <location>
        <begin position="27"/>
        <end position="46"/>
    </location>
</feature>
<evidence type="ECO:0000313" key="3">
    <source>
        <dbReference type="Proteomes" id="UP001575181"/>
    </source>
</evidence>
<keyword evidence="1" id="KW-0812">Transmembrane</keyword>
<reference evidence="2 3" key="1">
    <citation type="submission" date="2024-08" db="EMBL/GenBank/DDBJ databases">
        <title>Whole-genome sequencing of halo(alkali)philic microorganisms from hypersaline lakes.</title>
        <authorList>
            <person name="Sorokin D.Y."/>
            <person name="Merkel A.Y."/>
            <person name="Messina E."/>
            <person name="Yakimov M."/>
        </authorList>
    </citation>
    <scope>NUCLEOTIDE SEQUENCE [LARGE SCALE GENOMIC DNA]</scope>
    <source>
        <strain evidence="2 3">Cl-TMA</strain>
    </source>
</reference>
<accession>A0ABV4TY31</accession>
<dbReference type="Proteomes" id="UP001575181">
    <property type="component" value="Unassembled WGS sequence"/>
</dbReference>
<evidence type="ECO:0000313" key="2">
    <source>
        <dbReference type="EMBL" id="MFA9462220.1"/>
    </source>
</evidence>
<gene>
    <name evidence="2" type="ORF">ACERLL_15485</name>
</gene>
<dbReference type="RefSeq" id="WP_373657004.1">
    <property type="nucleotide sequence ID" value="NZ_JBGUAW010000011.1"/>
</dbReference>
<proteinExistence type="predicted"/>
<sequence length="53" mass="5813">MSTTATEQPKQQASTSEMVNPATGKLILYWTVVLVPLAYGIYNTILKALPLFV</sequence>
<protein>
    <submittedName>
        <fullName evidence="2">Oxalate:formate antiporter</fullName>
    </submittedName>
</protein>
<comment type="caution">
    <text evidence="2">The sequence shown here is derived from an EMBL/GenBank/DDBJ whole genome shotgun (WGS) entry which is preliminary data.</text>
</comment>